<dbReference type="InterPro" id="IPR050558">
    <property type="entry name" value="PTS_Sugar-Specific_Components"/>
</dbReference>
<keyword evidence="5" id="KW-0808">Transferase</keyword>
<dbReference type="GO" id="GO:0016301">
    <property type="term" value="F:kinase activity"/>
    <property type="evidence" value="ECO:0007669"/>
    <property type="project" value="UniProtKB-KW"/>
</dbReference>
<dbReference type="Pfam" id="PF00358">
    <property type="entry name" value="PTS_EIIA_1"/>
    <property type="match status" value="1"/>
</dbReference>
<feature type="transmembrane region" description="Helical" evidence="12">
    <location>
        <begin position="424"/>
        <end position="446"/>
    </location>
</feature>
<keyword evidence="3" id="KW-1003">Cell membrane</keyword>
<evidence type="ECO:0000256" key="4">
    <source>
        <dbReference type="ARBA" id="ARBA00022597"/>
    </source>
</evidence>
<feature type="transmembrane region" description="Helical" evidence="12">
    <location>
        <begin position="103"/>
        <end position="124"/>
    </location>
</feature>
<dbReference type="PROSITE" id="PS51093">
    <property type="entry name" value="PTS_EIIA_TYPE_1"/>
    <property type="match status" value="1"/>
</dbReference>
<feature type="domain" description="PTS EIIB type-1" evidence="14">
    <location>
        <begin position="6"/>
        <end position="88"/>
    </location>
</feature>
<evidence type="ECO:0000259" key="15">
    <source>
        <dbReference type="PROSITE" id="PS51103"/>
    </source>
</evidence>
<evidence type="ECO:0000256" key="2">
    <source>
        <dbReference type="ARBA" id="ARBA00022448"/>
    </source>
</evidence>
<dbReference type="Pfam" id="PF00367">
    <property type="entry name" value="PTS_EIIB"/>
    <property type="match status" value="1"/>
</dbReference>
<feature type="active site" description="Phosphocysteine intermediate; for EIIB activity" evidence="11">
    <location>
        <position position="28"/>
    </location>
</feature>
<dbReference type="Gene3D" id="2.70.70.10">
    <property type="entry name" value="Glucose Permease (Domain IIA)"/>
    <property type="match status" value="1"/>
</dbReference>
<reference evidence="16 17" key="1">
    <citation type="submission" date="2020-08" db="EMBL/GenBank/DDBJ databases">
        <title>Winkia gen. nov., sp. nov., isolated from faeces of the Anser albifrons in China.</title>
        <authorList>
            <person name="Liu Q."/>
        </authorList>
    </citation>
    <scope>NUCLEOTIDE SEQUENCE [LARGE SCALE GENOMIC DNA]</scope>
    <source>
        <strain evidence="16 17">C62</strain>
    </source>
</reference>
<dbReference type="InterPro" id="IPR036878">
    <property type="entry name" value="Glu_permease_IIB"/>
</dbReference>
<feature type="transmembrane region" description="Helical" evidence="12">
    <location>
        <begin position="357"/>
        <end position="378"/>
    </location>
</feature>
<sequence>MATDFAAIAPRLVDLVGGAANVEALSHCATRLRFVLRDNSRADADAIKALPGVITVMKAGGQVQVVIGNDVSELYEQVKPLLTQTPAEAQQASGERGNLLDRFISLISALINPLIWPFAGAGLLKAFVTLGTTYLGLDTESSTYVILNAAGDAIFYFLPIFLALTAARRFGANEITSMALGAALVYPTIVALAESPDPVTFFGIPVVMATYTSSVIPIVITVWIQKYLEKGLRRILPSAIRNFTTPLLVMTIMVPLILMTVGPVTQGISSALATGVNWLLSSVPWLAGALLGAFWQVFVIFGVHWGLVPLALTEISEMGYSTMMAPLAPAVLAQGAAIVAVAIRTKSPERRRVAGPAALSALLAGITEPGIYGVNLPLKRPFVCGCIGGAIGGAMAAMAGAAASAFVVPSAIAIPAYISHGSVPLFLAGIGVAIVVSFALTLLVGFREEEPARDENAVGAAEEAPAPVEAAGVVEVTTEIASPATGHIVALSDVNDRVFASGAMGQGVGVASPSGPVLAPVSGTIVTAMDTAHAYGIKTDDNVEVLVHIGVDTVKLGGEGFVARVATKQRVQAGDVLADVDWATLEKGGYDPTVITIVMNAKKLTTVTPRSAGDVDAGQSIIDIEK</sequence>
<dbReference type="GO" id="GO:0008982">
    <property type="term" value="F:protein-N(PI)-phosphohistidine-sugar phosphotransferase activity"/>
    <property type="evidence" value="ECO:0007669"/>
    <property type="project" value="InterPro"/>
</dbReference>
<dbReference type="InterPro" id="IPR013013">
    <property type="entry name" value="PTS_EIIC_1"/>
</dbReference>
<organism evidence="16 17">
    <name type="scientific">Nanchangia anserum</name>
    <dbReference type="NCBI Taxonomy" id="2692125"/>
    <lineage>
        <taxon>Bacteria</taxon>
        <taxon>Bacillati</taxon>
        <taxon>Actinomycetota</taxon>
        <taxon>Actinomycetes</taxon>
        <taxon>Actinomycetales</taxon>
        <taxon>Actinomycetaceae</taxon>
        <taxon>Nanchangia</taxon>
    </lineage>
</organism>
<dbReference type="Pfam" id="PF02378">
    <property type="entry name" value="PTS_EIIC"/>
    <property type="match status" value="1"/>
</dbReference>
<keyword evidence="4 16" id="KW-0762">Sugar transport</keyword>
<dbReference type="PROSITE" id="PS01035">
    <property type="entry name" value="PTS_EIIB_TYPE_1_CYS"/>
    <property type="match status" value="1"/>
</dbReference>
<evidence type="ECO:0000256" key="7">
    <source>
        <dbReference type="ARBA" id="ARBA00022692"/>
    </source>
</evidence>
<dbReference type="PANTHER" id="PTHR30175:SF1">
    <property type="entry name" value="PTS SYSTEM ARBUTIN-, CELLOBIOSE-, AND SALICIN-SPECIFIC EIIBC COMPONENT-RELATED"/>
    <property type="match status" value="1"/>
</dbReference>
<dbReference type="PROSITE" id="PS51098">
    <property type="entry name" value="PTS_EIIB_TYPE_1"/>
    <property type="match status" value="1"/>
</dbReference>
<feature type="transmembrane region" description="Helical" evidence="12">
    <location>
        <begin position="175"/>
        <end position="193"/>
    </location>
</feature>
<dbReference type="InterPro" id="IPR001127">
    <property type="entry name" value="PTS_EIIA_1_perm"/>
</dbReference>
<protein>
    <submittedName>
        <fullName evidence="16">PTS glucose transporter subunit IIA</fullName>
    </submittedName>
</protein>
<dbReference type="EMBL" id="JACRUO010000001">
    <property type="protein sequence ID" value="MBD3689150.1"/>
    <property type="molecule type" value="Genomic_DNA"/>
</dbReference>
<feature type="transmembrane region" description="Helical" evidence="12">
    <location>
        <begin position="144"/>
        <end position="163"/>
    </location>
</feature>
<dbReference type="InterPro" id="IPR011055">
    <property type="entry name" value="Dup_hybrid_motif"/>
</dbReference>
<keyword evidence="9 12" id="KW-1133">Transmembrane helix</keyword>
<evidence type="ECO:0000256" key="5">
    <source>
        <dbReference type="ARBA" id="ARBA00022679"/>
    </source>
</evidence>
<feature type="domain" description="PTS EIIC type-1" evidence="15">
    <location>
        <begin position="101"/>
        <end position="462"/>
    </location>
</feature>
<dbReference type="Gene3D" id="3.30.1360.60">
    <property type="entry name" value="Glucose permease domain IIB"/>
    <property type="match status" value="1"/>
</dbReference>
<evidence type="ECO:0000256" key="11">
    <source>
        <dbReference type="PROSITE-ProRule" id="PRU00421"/>
    </source>
</evidence>
<evidence type="ECO:0000259" key="14">
    <source>
        <dbReference type="PROSITE" id="PS51098"/>
    </source>
</evidence>
<dbReference type="Proteomes" id="UP000627538">
    <property type="component" value="Unassembled WGS sequence"/>
</dbReference>
<dbReference type="SUPFAM" id="SSF55604">
    <property type="entry name" value="Glucose permease domain IIB"/>
    <property type="match status" value="1"/>
</dbReference>
<gene>
    <name evidence="16" type="ORF">H8R10_02755</name>
</gene>
<dbReference type="NCBIfam" id="TIGR01995">
    <property type="entry name" value="PTS-II-ABC-beta"/>
    <property type="match status" value="1"/>
</dbReference>
<dbReference type="GO" id="GO:0015771">
    <property type="term" value="P:trehalose transport"/>
    <property type="evidence" value="ECO:0007669"/>
    <property type="project" value="TreeGrafter"/>
</dbReference>
<dbReference type="InterPro" id="IPR018113">
    <property type="entry name" value="PTrfase_EIIB_Cys"/>
</dbReference>
<feature type="transmembrane region" description="Helical" evidence="12">
    <location>
        <begin position="199"/>
        <end position="224"/>
    </location>
</feature>
<evidence type="ECO:0000256" key="3">
    <source>
        <dbReference type="ARBA" id="ARBA00022475"/>
    </source>
</evidence>
<keyword evidence="7 12" id="KW-0812">Transmembrane</keyword>
<keyword evidence="2" id="KW-0813">Transport</keyword>
<feature type="transmembrane region" description="Helical" evidence="12">
    <location>
        <begin position="285"/>
        <end position="312"/>
    </location>
</feature>
<evidence type="ECO:0000256" key="10">
    <source>
        <dbReference type="ARBA" id="ARBA00023136"/>
    </source>
</evidence>
<evidence type="ECO:0000259" key="13">
    <source>
        <dbReference type="PROSITE" id="PS51093"/>
    </source>
</evidence>
<evidence type="ECO:0000313" key="16">
    <source>
        <dbReference type="EMBL" id="MBD3689150.1"/>
    </source>
</evidence>
<feature type="transmembrane region" description="Helical" evidence="12">
    <location>
        <begin position="390"/>
        <end position="418"/>
    </location>
</feature>
<dbReference type="GO" id="GO:0009401">
    <property type="term" value="P:phosphoenolpyruvate-dependent sugar phosphotransferase system"/>
    <property type="evidence" value="ECO:0007669"/>
    <property type="project" value="UniProtKB-KW"/>
</dbReference>
<evidence type="ECO:0000256" key="8">
    <source>
        <dbReference type="ARBA" id="ARBA00022777"/>
    </source>
</evidence>
<name>A0A8I0KPQ6_9ACTO</name>
<feature type="transmembrane region" description="Helical" evidence="12">
    <location>
        <begin position="324"/>
        <end position="345"/>
    </location>
</feature>
<keyword evidence="10 12" id="KW-0472">Membrane</keyword>
<dbReference type="NCBIfam" id="TIGR00830">
    <property type="entry name" value="PTBA"/>
    <property type="match status" value="1"/>
</dbReference>
<evidence type="ECO:0000256" key="1">
    <source>
        <dbReference type="ARBA" id="ARBA00004651"/>
    </source>
</evidence>
<dbReference type="InterPro" id="IPR003352">
    <property type="entry name" value="PTS_EIIC"/>
</dbReference>
<evidence type="ECO:0000256" key="6">
    <source>
        <dbReference type="ARBA" id="ARBA00022683"/>
    </source>
</evidence>
<feature type="domain" description="PTS EIIA type-1" evidence="13">
    <location>
        <begin position="496"/>
        <end position="600"/>
    </location>
</feature>
<keyword evidence="8" id="KW-0418">Kinase</keyword>
<keyword evidence="17" id="KW-1185">Reference proteome</keyword>
<dbReference type="PROSITE" id="PS51103">
    <property type="entry name" value="PTS_EIIC_TYPE_1"/>
    <property type="match status" value="1"/>
</dbReference>
<accession>A0A8I0KPQ6</accession>
<keyword evidence="6" id="KW-0598">Phosphotransferase system</keyword>
<comment type="subcellular location">
    <subcellularLocation>
        <location evidence="1">Cell membrane</location>
        <topology evidence="1">Multi-pass membrane protein</topology>
    </subcellularLocation>
</comment>
<dbReference type="InterPro" id="IPR001996">
    <property type="entry name" value="PTS_IIB_1"/>
</dbReference>
<proteinExistence type="predicted"/>
<evidence type="ECO:0000256" key="9">
    <source>
        <dbReference type="ARBA" id="ARBA00022989"/>
    </source>
</evidence>
<evidence type="ECO:0000256" key="12">
    <source>
        <dbReference type="SAM" id="Phobius"/>
    </source>
</evidence>
<dbReference type="PANTHER" id="PTHR30175">
    <property type="entry name" value="PHOSPHOTRANSFERASE SYSTEM TRANSPORT PROTEIN"/>
    <property type="match status" value="1"/>
</dbReference>
<dbReference type="AlphaFoldDB" id="A0A8I0KPQ6"/>
<dbReference type="GO" id="GO:0005886">
    <property type="term" value="C:plasma membrane"/>
    <property type="evidence" value="ECO:0007669"/>
    <property type="project" value="UniProtKB-SubCell"/>
</dbReference>
<dbReference type="CDD" id="cd00212">
    <property type="entry name" value="PTS_IIB_glc"/>
    <property type="match status" value="1"/>
</dbReference>
<dbReference type="SUPFAM" id="SSF51261">
    <property type="entry name" value="Duplicated hybrid motif"/>
    <property type="match status" value="1"/>
</dbReference>
<evidence type="ECO:0000313" key="17">
    <source>
        <dbReference type="Proteomes" id="UP000627538"/>
    </source>
</evidence>
<dbReference type="FunFam" id="3.30.1360.60:FF:000001">
    <property type="entry name" value="PTS system glucose-specific IIBC component PtsG"/>
    <property type="match status" value="1"/>
</dbReference>
<comment type="caution">
    <text evidence="16">The sequence shown here is derived from an EMBL/GenBank/DDBJ whole genome shotgun (WGS) entry which is preliminary data.</text>
</comment>
<dbReference type="GO" id="GO:0090589">
    <property type="term" value="F:protein-phosphocysteine-trehalose phosphotransferase system transporter activity"/>
    <property type="evidence" value="ECO:0007669"/>
    <property type="project" value="TreeGrafter"/>
</dbReference>
<feature type="transmembrane region" description="Helical" evidence="12">
    <location>
        <begin position="245"/>
        <end position="265"/>
    </location>
</feature>
<dbReference type="InterPro" id="IPR011297">
    <property type="entry name" value="PTS_IIABC_b_glu"/>
</dbReference>